<protein>
    <submittedName>
        <fullName evidence="1">Uncharacterized protein</fullName>
    </submittedName>
</protein>
<gene>
    <name evidence="1" type="ORF">FOZ62_028660</name>
</gene>
<evidence type="ECO:0000313" key="1">
    <source>
        <dbReference type="EMBL" id="KAF4711077.1"/>
    </source>
</evidence>
<organism evidence="1 2">
    <name type="scientific">Perkinsus olseni</name>
    <name type="common">Perkinsus atlanticus</name>
    <dbReference type="NCBI Taxonomy" id="32597"/>
    <lineage>
        <taxon>Eukaryota</taxon>
        <taxon>Sar</taxon>
        <taxon>Alveolata</taxon>
        <taxon>Perkinsozoa</taxon>
        <taxon>Perkinsea</taxon>
        <taxon>Perkinsida</taxon>
        <taxon>Perkinsidae</taxon>
        <taxon>Perkinsus</taxon>
    </lineage>
</organism>
<proteinExistence type="predicted"/>
<feature type="non-terminal residue" evidence="1">
    <location>
        <position position="1"/>
    </location>
</feature>
<name>A0A7J6QRZ6_PEROL</name>
<reference evidence="1 2" key="1">
    <citation type="submission" date="2020-04" db="EMBL/GenBank/DDBJ databases">
        <title>Perkinsus olseni comparative genomics.</title>
        <authorList>
            <person name="Bogema D.R."/>
        </authorList>
    </citation>
    <scope>NUCLEOTIDE SEQUENCE [LARGE SCALE GENOMIC DNA]</scope>
    <source>
        <strain evidence="1">ATCC PRA-205</strain>
    </source>
</reference>
<dbReference type="EMBL" id="JABANM010027577">
    <property type="protein sequence ID" value="KAF4711077.1"/>
    <property type="molecule type" value="Genomic_DNA"/>
</dbReference>
<dbReference type="Proteomes" id="UP000574390">
    <property type="component" value="Unassembled WGS sequence"/>
</dbReference>
<dbReference type="AlphaFoldDB" id="A0A7J6QRZ6"/>
<comment type="caution">
    <text evidence="1">The sequence shown here is derived from an EMBL/GenBank/DDBJ whole genome shotgun (WGS) entry which is preliminary data.</text>
</comment>
<evidence type="ECO:0000313" key="2">
    <source>
        <dbReference type="Proteomes" id="UP000574390"/>
    </source>
</evidence>
<accession>A0A7J6QRZ6</accession>
<sequence>LAAFAPPGEEFWFDQVVFRFDVGGFRIGADFWMTTEQPETILLGTLTSLCIEYSWSPSGGEEDVNQGEAMSSFRLSLVGWSVGVAPVDWKSQSSASSPLGRESSFYSSQHDGSAVTQPASIAAAGLEEVFFDRRGVHRLVEEHCRLLQYTEEKSAAAMEWTRVVWCDHDAVSIEAGPGPPQGTLGDIEISLDVDVVCKMMNLKLPTLPTSAGGSGVWEDQPAVRPVTVDIPPFRVRSVSMNLRLRDPWREESSPHSRTAKVFLTNLIVQHNTCRIGGLAVSDCEGDDRTVLLETQNGPSGEASLSLWRVQSDTLRDALCMGARITVDRAMGFDVGPATGVRTTGVIVYSLSEHRPSLSSSRDRLELQLILPSLTAPSAWHPRQIGSLTRCLLDFADTVPDLPPASAEAEASPGVGLSVYIDRLSMALVMGGDEADVDLSFRMCALRVTPVGMGRHCTVEAGEVYLGSVLRPWVLRDLDAASKFPNSCEVEGFVEHSLAAPSLKVEADLPERGAPENRRVIATLKRMQGVARPSEAASLSGVLGFVEEVSAEATLGRGSVDVTGETAMFYLLLEDCLVEGGERRSFFVAVWSSGMILA</sequence>